<evidence type="ECO:0000313" key="4">
    <source>
        <dbReference type="Proteomes" id="UP000483672"/>
    </source>
</evidence>
<organism evidence="3 4">
    <name type="scientific">Orbilia oligospora</name>
    <name type="common">Nematode-trapping fungus</name>
    <name type="synonym">Arthrobotrys oligospora</name>
    <dbReference type="NCBI Taxonomy" id="2813651"/>
    <lineage>
        <taxon>Eukaryota</taxon>
        <taxon>Fungi</taxon>
        <taxon>Dikarya</taxon>
        <taxon>Ascomycota</taxon>
        <taxon>Pezizomycotina</taxon>
        <taxon>Orbiliomycetes</taxon>
        <taxon>Orbiliales</taxon>
        <taxon>Orbiliaceae</taxon>
        <taxon>Orbilia</taxon>
    </lineage>
</organism>
<evidence type="ECO:0000256" key="1">
    <source>
        <dbReference type="SAM" id="MobiDB-lite"/>
    </source>
</evidence>
<dbReference type="GO" id="GO:0006364">
    <property type="term" value="P:rRNA processing"/>
    <property type="evidence" value="ECO:0007669"/>
    <property type="project" value="InterPro"/>
</dbReference>
<dbReference type="AlphaFoldDB" id="A0A7C8QMX7"/>
<reference evidence="3 4" key="1">
    <citation type="submission" date="2019-06" db="EMBL/GenBank/DDBJ databases">
        <authorList>
            <person name="Palmer J.M."/>
        </authorList>
    </citation>
    <scope>NUCLEOTIDE SEQUENCE [LARGE SCALE GENOMIC DNA]</scope>
    <source>
        <strain evidence="3 4">TWF191</strain>
    </source>
</reference>
<evidence type="ECO:0000259" key="2">
    <source>
        <dbReference type="Pfam" id="PF04192"/>
    </source>
</evidence>
<proteinExistence type="predicted"/>
<dbReference type="PANTHER" id="PTHR22840">
    <property type="entry name" value="WD REPEAT-CONTAINING PROTEIN 36"/>
    <property type="match status" value="1"/>
</dbReference>
<name>A0A7C8QMX7_ORBOL</name>
<dbReference type="GO" id="GO:0032040">
    <property type="term" value="C:small-subunit processome"/>
    <property type="evidence" value="ECO:0007669"/>
    <property type="project" value="InterPro"/>
</dbReference>
<comment type="caution">
    <text evidence="3">The sequence shown here is derived from an EMBL/GenBank/DDBJ whole genome shotgun (WGS) entry which is preliminary data.</text>
</comment>
<feature type="region of interest" description="Disordered" evidence="1">
    <location>
        <begin position="121"/>
        <end position="150"/>
    </location>
</feature>
<feature type="region of interest" description="Disordered" evidence="1">
    <location>
        <begin position="19"/>
        <end position="40"/>
    </location>
</feature>
<feature type="compositionally biased region" description="Polar residues" evidence="1">
    <location>
        <begin position="30"/>
        <end position="40"/>
    </location>
</feature>
<dbReference type="Proteomes" id="UP000483672">
    <property type="component" value="Unassembled WGS sequence"/>
</dbReference>
<dbReference type="GO" id="GO:0034388">
    <property type="term" value="C:Pwp2p-containing subcomplex of 90S preribosome"/>
    <property type="evidence" value="ECO:0007669"/>
    <property type="project" value="TreeGrafter"/>
</dbReference>
<dbReference type="EMBL" id="WIPF01000048">
    <property type="protein sequence ID" value="KAF3220000.1"/>
    <property type="molecule type" value="Genomic_DNA"/>
</dbReference>
<gene>
    <name evidence="3" type="ORF">TWF191_007573</name>
</gene>
<evidence type="ECO:0000313" key="3">
    <source>
        <dbReference type="EMBL" id="KAF3220000.1"/>
    </source>
</evidence>
<accession>A0A7C8QMX7</accession>
<dbReference type="Pfam" id="PF04192">
    <property type="entry name" value="Utp21"/>
    <property type="match status" value="1"/>
</dbReference>
<feature type="domain" description="WDR36/Utp21 C-terminal" evidence="2">
    <location>
        <begin position="36"/>
        <end position="185"/>
    </location>
</feature>
<protein>
    <recommendedName>
        <fullName evidence="2">WDR36/Utp21 C-terminal domain-containing protein</fullName>
    </recommendedName>
</protein>
<dbReference type="InterPro" id="IPR007319">
    <property type="entry name" value="WDR36/Utp21_C"/>
</dbReference>
<sequence length="188" mass="21611">MPQFKPTQRKNGAIVLTMHKNLGPPALPQEDNSQSSQQIPQCQRKRQHYTAFIEHMKTLPPSTTDLEIRTLDTSSAPYFELISFVEALTQRLRSRKDYEFVLAWMRVFLKIHGETVAKEEEELAKAEDSEAEDEEDSDDDEMADLRDEKPTVKEALQEYREEMKQEAGRVSELVGYCGGVLGFLRSSR</sequence>
<dbReference type="PANTHER" id="PTHR22840:SF12">
    <property type="entry name" value="WD REPEAT-CONTAINING PROTEIN 36"/>
    <property type="match status" value="1"/>
</dbReference>
<feature type="compositionally biased region" description="Acidic residues" evidence="1">
    <location>
        <begin position="129"/>
        <end position="142"/>
    </location>
</feature>